<evidence type="ECO:0008006" key="3">
    <source>
        <dbReference type="Google" id="ProtNLM"/>
    </source>
</evidence>
<name>A0A239E4U2_9PSED</name>
<organism evidence="1 2">
    <name type="scientific">Pseudomonas japonica</name>
    <dbReference type="NCBI Taxonomy" id="256466"/>
    <lineage>
        <taxon>Bacteria</taxon>
        <taxon>Pseudomonadati</taxon>
        <taxon>Pseudomonadota</taxon>
        <taxon>Gammaproteobacteria</taxon>
        <taxon>Pseudomonadales</taxon>
        <taxon>Pseudomonadaceae</taxon>
        <taxon>Pseudomonas</taxon>
    </lineage>
</organism>
<accession>A0A239E4U2</accession>
<reference evidence="2" key="1">
    <citation type="submission" date="2017-06" db="EMBL/GenBank/DDBJ databases">
        <authorList>
            <person name="Varghese N."/>
            <person name="Submissions S."/>
        </authorList>
    </citation>
    <scope>NUCLEOTIDE SEQUENCE [LARGE SCALE GENOMIC DNA]</scope>
    <source>
        <strain evidence="2">DSM 22348</strain>
    </source>
</reference>
<evidence type="ECO:0000313" key="1">
    <source>
        <dbReference type="EMBL" id="SNS39489.1"/>
    </source>
</evidence>
<proteinExistence type="predicted"/>
<dbReference type="AlphaFoldDB" id="A0A239E4U2"/>
<dbReference type="RefSeq" id="WP_042125659.1">
    <property type="nucleotide sequence ID" value="NZ_FZOL01000007.1"/>
</dbReference>
<dbReference type="Proteomes" id="UP000198407">
    <property type="component" value="Unassembled WGS sequence"/>
</dbReference>
<keyword evidence="2" id="KW-1185">Reference proteome</keyword>
<gene>
    <name evidence="1" type="ORF">SAMN05444352_10794</name>
</gene>
<evidence type="ECO:0000313" key="2">
    <source>
        <dbReference type="Proteomes" id="UP000198407"/>
    </source>
</evidence>
<sequence>MKKLVPDPPARALTVHTPFAACDGHHPPLFAVCAGAEVDEALAHLAVMLRSAYETNFQACDAVRDNSLAGLLWATQHTLEAARALAESMLRGIAQKQAQG</sequence>
<dbReference type="EMBL" id="FZOL01000007">
    <property type="protein sequence ID" value="SNS39489.1"/>
    <property type="molecule type" value="Genomic_DNA"/>
</dbReference>
<protein>
    <recommendedName>
        <fullName evidence="3">DUF3077 domain-containing protein</fullName>
    </recommendedName>
</protein>